<keyword evidence="2" id="KW-1185">Reference proteome</keyword>
<reference evidence="1 2" key="1">
    <citation type="submission" date="2017-01" db="EMBL/GenBank/DDBJ databases">
        <title>Draft sequence of Acidihalobacter ferrooxidans strain DSM 14175 (strain V8).</title>
        <authorList>
            <person name="Khaleque H.N."/>
            <person name="Ramsay J.P."/>
            <person name="Murphy R.J.T."/>
            <person name="Kaksonen A.H."/>
            <person name="Boxall N.J."/>
            <person name="Watkin E.L.J."/>
        </authorList>
    </citation>
    <scope>NUCLEOTIDE SEQUENCE [LARGE SCALE GENOMIC DNA]</scope>
    <source>
        <strain evidence="1 2">V8</strain>
    </source>
</reference>
<dbReference type="AlphaFoldDB" id="A0A1P8UG46"/>
<dbReference type="STRING" id="1765967.BW247_06750"/>
<evidence type="ECO:0000313" key="1">
    <source>
        <dbReference type="EMBL" id="APZ42828.1"/>
    </source>
</evidence>
<proteinExistence type="predicted"/>
<dbReference type="SUPFAM" id="SSF53756">
    <property type="entry name" value="UDP-Glycosyltransferase/glycogen phosphorylase"/>
    <property type="match status" value="1"/>
</dbReference>
<accession>A0A1P8UG46</accession>
<protein>
    <submittedName>
        <fullName evidence="1">Uncharacterized protein</fullName>
    </submittedName>
</protein>
<name>A0A1P8UG46_9GAMM</name>
<gene>
    <name evidence="1" type="ORF">BW247_06750</name>
</gene>
<dbReference type="Pfam" id="PF13692">
    <property type="entry name" value="Glyco_trans_1_4"/>
    <property type="match status" value="1"/>
</dbReference>
<dbReference type="EMBL" id="CP019434">
    <property type="protein sequence ID" value="APZ42828.1"/>
    <property type="molecule type" value="Genomic_DNA"/>
</dbReference>
<dbReference type="Gene3D" id="3.40.50.2000">
    <property type="entry name" value="Glycogen Phosphorylase B"/>
    <property type="match status" value="1"/>
</dbReference>
<dbReference type="KEGG" id="afy:BW247_06750"/>
<sequence>MPGECPGYGAKNKHGRWTVACVGEVSKYKGSRILAEMQMLILNHGWPIDLIIIGICSDKETKWIVPETGKYNPEELPEILYSHQVSAVTLPFIWPETFSYVTNELCAIGVPVVTFNIGAPAERIRNYEKGLIVKELTAKDMLIGIECLLRKHAQYPWSHPNNDY</sequence>
<evidence type="ECO:0000313" key="2">
    <source>
        <dbReference type="Proteomes" id="UP000243807"/>
    </source>
</evidence>
<organism evidence="1 2">
    <name type="scientific">Acidihalobacter ferrooxydans</name>
    <dbReference type="NCBI Taxonomy" id="1765967"/>
    <lineage>
        <taxon>Bacteria</taxon>
        <taxon>Pseudomonadati</taxon>
        <taxon>Pseudomonadota</taxon>
        <taxon>Gammaproteobacteria</taxon>
        <taxon>Chromatiales</taxon>
        <taxon>Ectothiorhodospiraceae</taxon>
        <taxon>Acidihalobacter</taxon>
    </lineage>
</organism>
<dbReference type="Proteomes" id="UP000243807">
    <property type="component" value="Chromosome"/>
</dbReference>